<feature type="region of interest" description="Disordered" evidence="1">
    <location>
        <begin position="616"/>
        <end position="639"/>
    </location>
</feature>
<dbReference type="EMBL" id="QLLG01000183">
    <property type="protein sequence ID" value="RMX66914.1"/>
    <property type="molecule type" value="Genomic_DNA"/>
</dbReference>
<organism evidence="2 3">
    <name type="scientific">Peronospora effusa</name>
    <dbReference type="NCBI Taxonomy" id="542832"/>
    <lineage>
        <taxon>Eukaryota</taxon>
        <taxon>Sar</taxon>
        <taxon>Stramenopiles</taxon>
        <taxon>Oomycota</taxon>
        <taxon>Peronosporomycetes</taxon>
        <taxon>Peronosporales</taxon>
        <taxon>Peronosporaceae</taxon>
        <taxon>Peronospora</taxon>
    </lineage>
</organism>
<proteinExistence type="predicted"/>
<sequence length="1412" mass="158555">METVDPSTALAMTTKALAFDMNVRLWRVEVSLAVRKLLSLGRTYEVHYSLPRDPVESLELTTNFGLFVTATMNSHVFQVETIQAPQYPMAFVDKIAGRSSIHTPICTVEADDYLVGIGTEDLLLCPRKLKQLHKDVAALGSQVTIKQEHEKSSWRTIVLRFVRLGASIKADPRQVRTPGRILRLLDEMSMHHVHLAKRYDELIKQDRIAVQRLHSAKKLLMYVKVMTGDTKNTLMQDRTFQFTDKFRKWYAAITNEEAPTVNKHIVMTNELEHPAEDMAIEINSEQPEHDCYTGYTGYTGNSMVRSILRQQSSYSSSSGLSADISKRRVTFATDLTNGHTSTAERFVKSTQVSAPMSAPPSLPKQSNEDSMTTKIRTFGVEEGRSYLMALIGPNVDLVSSLQELTTAVQTVPSLVINKELILAPSLKKCNGTDRCFSQLRCDIQSNKPGQYSAHVRLGHLSFNCTATCERDATTGALMRLTRAISEHRRLYVWFLYKQRFPKSEGRSLQLPYQKEDSASTFAFVCGWALVNDSKKLMCNCCAQLLERPGGDPGNVIYDVVGLIQEFPLICRRGSSLPSTKSEVVDALMMFLMELVDQYEESLKRDRVEQIKNEIKPRTDEKEGAEAHVESTYDSDEMEDVCERTKSIDSDKRVAELRSMGILRKRRYAPDVDDVNEDERGATRPRLSYSTPDRQALVRPDKRPVEQGGDNVAAVNVTNLFVEDRSGSNRNRDTPSRSEDEVAKAKSDVYQGLLMFLFQDWSKVGKIVKNTVWDLSLESETIKITSSFTVGFYARAGLIHRTAAKQNNGLIRWELTASEGVVKACGEGSSTEIAKDKAVTVLVNTLDGMVQTWKALLSTYNERLARTPTTLMAANETQAKNRDKVSTSEKLVPPMFMYFIKVRNTLAISTACLNAKDAKRSANERWRDILESLKKMIAASSCLPNRSTNAAHAAAASQSRASTAVAPVKKANLILCSDDEMDNDDDDYDNYSDKASDDDDWDPSVVKTAPDTNAVAELKAFESELQKEYAEQSESCLSDDSKFRAAIRSLFTPTDELCAGINRLRASLKYRGAEHRIIVPNVTANIKMERLQEGVFEVLVDVNDVIRFKASERTKSGACNAAVDGVLNKLNKIRSVWAQLLHFLDVKSLSYVSPIDSFRDLKLSGIASITTQVEEPSRASFGPDSRASPGVHCVVRVDDHVLCRATWKTEAEARRLAEWRAAQFLIDLIDCGLDSKPLKTEDEKMEIDDELLSVGKTVAWSCLIRIQDASDTSRFHEFPVDAFSCHTRNGMVPKHLPDSRSIVVTQRGAVRMERIETEVRNLHDSAMAFFCIESAYDHWKFVRQLVRYSDKRKRIARVLALSISPECPYNMYLIPPGASINSEHNSYWPEKALPRFGIGRKSVVGFLTKKRMD</sequence>
<feature type="compositionally biased region" description="Acidic residues" evidence="1">
    <location>
        <begin position="983"/>
        <end position="1001"/>
    </location>
</feature>
<keyword evidence="3" id="KW-1185">Reference proteome</keyword>
<comment type="caution">
    <text evidence="2">The sequence shown here is derived from an EMBL/GenBank/DDBJ whole genome shotgun (WGS) entry which is preliminary data.</text>
</comment>
<protein>
    <submittedName>
        <fullName evidence="2">Uncharacterized protein</fullName>
    </submittedName>
</protein>
<feature type="compositionally biased region" description="Basic and acidic residues" evidence="1">
    <location>
        <begin position="616"/>
        <end position="630"/>
    </location>
</feature>
<feature type="region of interest" description="Disordered" evidence="1">
    <location>
        <begin position="673"/>
        <end position="707"/>
    </location>
</feature>
<evidence type="ECO:0000256" key="1">
    <source>
        <dbReference type="SAM" id="MobiDB-lite"/>
    </source>
</evidence>
<accession>A0A3M6VJH3</accession>
<feature type="region of interest" description="Disordered" evidence="1">
    <location>
        <begin position="349"/>
        <end position="370"/>
    </location>
</feature>
<feature type="region of interest" description="Disordered" evidence="1">
    <location>
        <begin position="983"/>
        <end position="1003"/>
    </location>
</feature>
<evidence type="ECO:0000313" key="2">
    <source>
        <dbReference type="EMBL" id="RMX66914.1"/>
    </source>
</evidence>
<gene>
    <name evidence="2" type="ORF">DD238_000956</name>
</gene>
<dbReference type="Proteomes" id="UP000282087">
    <property type="component" value="Unassembled WGS sequence"/>
</dbReference>
<name>A0A3M6VJH3_9STRA</name>
<reference evidence="2 3" key="1">
    <citation type="submission" date="2018-06" db="EMBL/GenBank/DDBJ databases">
        <title>Comparative genomics of downy mildews reveals potential adaptations to biotrophy.</title>
        <authorList>
            <person name="Fletcher K."/>
            <person name="Klosterman S.J."/>
            <person name="Derevnina L."/>
            <person name="Martin F."/>
            <person name="Koike S."/>
            <person name="Reyes Chin-Wo S."/>
            <person name="Mou B."/>
            <person name="Michelmore R."/>
        </authorList>
    </citation>
    <scope>NUCLEOTIDE SEQUENCE [LARGE SCALE GENOMIC DNA]</scope>
    <source>
        <strain evidence="2 3">R14</strain>
    </source>
</reference>
<evidence type="ECO:0000313" key="3">
    <source>
        <dbReference type="Proteomes" id="UP000282087"/>
    </source>
</evidence>
<dbReference type="VEuPathDB" id="FungiDB:DD237_001731"/>